<organism evidence="2 3">
    <name type="scientific">Magallana gigas</name>
    <name type="common">Pacific oyster</name>
    <name type="synonym">Crassostrea gigas</name>
    <dbReference type="NCBI Taxonomy" id="29159"/>
    <lineage>
        <taxon>Eukaryota</taxon>
        <taxon>Metazoa</taxon>
        <taxon>Spiralia</taxon>
        <taxon>Lophotrochozoa</taxon>
        <taxon>Mollusca</taxon>
        <taxon>Bivalvia</taxon>
        <taxon>Autobranchia</taxon>
        <taxon>Pteriomorphia</taxon>
        <taxon>Ostreida</taxon>
        <taxon>Ostreoidea</taxon>
        <taxon>Ostreidae</taxon>
        <taxon>Magallana</taxon>
    </lineage>
</organism>
<evidence type="ECO:0000313" key="3">
    <source>
        <dbReference type="Proteomes" id="UP000005408"/>
    </source>
</evidence>
<feature type="compositionally biased region" description="Basic and acidic residues" evidence="1">
    <location>
        <begin position="129"/>
        <end position="144"/>
    </location>
</feature>
<dbReference type="PANTHER" id="PTHR31800">
    <property type="entry name" value="COILED-COIL DOMAIN-CONTAINING PROTEIN 32"/>
    <property type="match status" value="1"/>
</dbReference>
<accession>A0A8W8IDX3</accession>
<sequence>MEIECLSFSRSSIRRIEVGIILNCKMLSPAPSVDPVHDFISSEKYIESLEKKLKKVAGQSNKEPTSKDIIKSLEQCKEASMRRLLDSSNGTSQPQDYSEAVVNKTHQGQQQDVEEIVAIVYQDQLAAHSTEHSAQHTVTEHTEQDPSLQQR</sequence>
<feature type="region of interest" description="Disordered" evidence="1">
    <location>
        <begin position="81"/>
        <end position="109"/>
    </location>
</feature>
<protein>
    <submittedName>
        <fullName evidence="2">Uncharacterized protein</fullName>
    </submittedName>
</protein>
<evidence type="ECO:0000256" key="1">
    <source>
        <dbReference type="SAM" id="MobiDB-lite"/>
    </source>
</evidence>
<dbReference type="EnsemblMetazoa" id="G13523.11">
    <property type="protein sequence ID" value="G13523.11:cds"/>
    <property type="gene ID" value="G13523"/>
</dbReference>
<proteinExistence type="predicted"/>
<dbReference type="OrthoDB" id="5982503at2759"/>
<dbReference type="OMA" id="QCKEASM"/>
<dbReference type="GO" id="GO:0044782">
    <property type="term" value="P:cilium organization"/>
    <property type="evidence" value="ECO:0007669"/>
    <property type="project" value="TreeGrafter"/>
</dbReference>
<keyword evidence="3" id="KW-1185">Reference proteome</keyword>
<dbReference type="InterPro" id="IPR028039">
    <property type="entry name" value="CCDC32"/>
</dbReference>
<dbReference type="Proteomes" id="UP000005408">
    <property type="component" value="Unassembled WGS sequence"/>
</dbReference>
<evidence type="ECO:0000313" key="2">
    <source>
        <dbReference type="EnsemblMetazoa" id="G13523.11:cds"/>
    </source>
</evidence>
<name>A0A8W8IDX3_MAGGI</name>
<feature type="compositionally biased region" description="Polar residues" evidence="1">
    <location>
        <begin position="86"/>
        <end position="96"/>
    </location>
</feature>
<reference evidence="2" key="1">
    <citation type="submission" date="2022-08" db="UniProtKB">
        <authorList>
            <consortium name="EnsemblMetazoa"/>
        </authorList>
    </citation>
    <scope>IDENTIFICATION</scope>
    <source>
        <strain evidence="2">05x7-T-G4-1.051#20</strain>
    </source>
</reference>
<dbReference type="Pfam" id="PF14989">
    <property type="entry name" value="CCDC32"/>
    <property type="match status" value="1"/>
</dbReference>
<dbReference type="PANTHER" id="PTHR31800:SF1">
    <property type="entry name" value="COILED-COIL DOMAIN-CONTAINING PROTEIN 32"/>
    <property type="match status" value="1"/>
</dbReference>
<feature type="region of interest" description="Disordered" evidence="1">
    <location>
        <begin position="127"/>
        <end position="151"/>
    </location>
</feature>
<dbReference type="AlphaFoldDB" id="A0A8W8IDX3"/>